<gene>
    <name evidence="2" type="primary">P0028G04.5</name>
</gene>
<sequence>MAMVEADVAEGCRRGWCGLVAKRGTHNRGLRERPKRPRVSGEADAANGSGYGSLWWLGAPVADADDGGG</sequence>
<accession>Q655D6</accession>
<proteinExistence type="predicted"/>
<protein>
    <submittedName>
        <fullName evidence="2">Uncharacterized protein P0028G04.5</fullName>
    </submittedName>
</protein>
<dbReference type="Proteomes" id="UP000817658">
    <property type="component" value="Chromosome 1"/>
</dbReference>
<dbReference type="EMBL" id="AP003921">
    <property type="protein sequence ID" value="BAD45577.1"/>
    <property type="molecule type" value="Genomic_DNA"/>
</dbReference>
<dbReference type="AlphaFoldDB" id="Q655D6"/>
<feature type="region of interest" description="Disordered" evidence="1">
    <location>
        <begin position="26"/>
        <end position="53"/>
    </location>
</feature>
<organism evidence="2">
    <name type="scientific">Oryza sativa subsp. japonica</name>
    <name type="common">Rice</name>
    <dbReference type="NCBI Taxonomy" id="39947"/>
    <lineage>
        <taxon>Eukaryota</taxon>
        <taxon>Viridiplantae</taxon>
        <taxon>Streptophyta</taxon>
        <taxon>Embryophyta</taxon>
        <taxon>Tracheophyta</taxon>
        <taxon>Spermatophyta</taxon>
        <taxon>Magnoliopsida</taxon>
        <taxon>Liliopsida</taxon>
        <taxon>Poales</taxon>
        <taxon>Poaceae</taxon>
        <taxon>BOP clade</taxon>
        <taxon>Oryzoideae</taxon>
        <taxon>Oryzeae</taxon>
        <taxon>Oryzinae</taxon>
        <taxon>Oryza</taxon>
        <taxon>Oryza sativa</taxon>
    </lineage>
</organism>
<evidence type="ECO:0000256" key="1">
    <source>
        <dbReference type="SAM" id="MobiDB-lite"/>
    </source>
</evidence>
<reference evidence="2" key="1">
    <citation type="journal article" date="2002" name="Nature">
        <title>The genome sequence and structure of rice chromosome 1.</title>
        <authorList>
            <person name="Sasaki T."/>
            <person name="Matsumoto T."/>
            <person name="Yamamoto K."/>
            <person name="Sakata K."/>
            <person name="Baba T."/>
            <person name="Katayose Y."/>
            <person name="Wu J."/>
            <person name="Niimura Y."/>
            <person name="Cheng Z."/>
            <person name="Nagamura Y."/>
            <person name="Antonio B.A."/>
            <person name="Kanamori H."/>
            <person name="Hosokawa S."/>
            <person name="Masukawa M."/>
            <person name="Arikawa K."/>
            <person name="Chiden Y."/>
            <person name="Hayashi M."/>
            <person name="Okamoto M."/>
            <person name="Ando T."/>
            <person name="Aoki H."/>
            <person name="Arita K."/>
            <person name="Hamada M."/>
            <person name="Harada C."/>
            <person name="Hijishita S."/>
            <person name="Honda M."/>
            <person name="Ichikawa Y."/>
            <person name="Idonuma A."/>
            <person name="Iijima M."/>
            <person name="Ikeda M."/>
            <person name="Ikeno M."/>
            <person name="Itoh S."/>
            <person name="Itoh T."/>
            <person name="Itoh Y."/>
            <person name="Itoh Y."/>
            <person name="Iwabuchi A."/>
            <person name="Kamiya K."/>
            <person name="Karasawa W."/>
            <person name="Katagiri S."/>
            <person name="Kikuta A."/>
            <person name="Kobayashi N."/>
            <person name="Kono I."/>
            <person name="Machita K."/>
            <person name="Maehara T."/>
            <person name="Mizuno H."/>
            <person name="Mizubayashi T."/>
            <person name="Mukai Y."/>
            <person name="Nagasaki H."/>
            <person name="Nakashima M."/>
            <person name="Nakama Y."/>
            <person name="Nakamichi Y."/>
            <person name="Nakamura M."/>
            <person name="Namiki N."/>
            <person name="Negishi M."/>
            <person name="Ohta I."/>
            <person name="Ono N."/>
            <person name="Saji S."/>
            <person name="Sakai K."/>
            <person name="Shibata M."/>
            <person name="Shimokawa T."/>
            <person name="Shomura A."/>
            <person name="Song J."/>
            <person name="Takazaki Y."/>
            <person name="Terasawa K."/>
            <person name="Tsuji K."/>
            <person name="Waki K."/>
            <person name="Yamagata H."/>
            <person name="Yamane H."/>
            <person name="Yoshiki S."/>
            <person name="Yoshihara R."/>
            <person name="Yukawa K."/>
            <person name="Zhong H."/>
            <person name="Iwama H."/>
            <person name="Endo T."/>
            <person name="Ito H."/>
            <person name="Hahn J.H."/>
            <person name="Kim H.I."/>
            <person name="Eun M.Y."/>
            <person name="Yano M."/>
            <person name="Jiang J."/>
            <person name="Gojobori T."/>
        </authorList>
    </citation>
    <scope>NUCLEOTIDE SEQUENCE [LARGE SCALE GENOMIC DNA]</scope>
</reference>
<name>Q655D6_ORYSJ</name>
<feature type="compositionally biased region" description="Basic residues" evidence="1">
    <location>
        <begin position="26"/>
        <end position="38"/>
    </location>
</feature>
<evidence type="ECO:0000313" key="2">
    <source>
        <dbReference type="EMBL" id="BAD45577.1"/>
    </source>
</evidence>